<evidence type="ECO:0000256" key="6">
    <source>
        <dbReference type="ARBA" id="ARBA00023136"/>
    </source>
</evidence>
<feature type="compositionally biased region" description="Low complexity" evidence="7">
    <location>
        <begin position="438"/>
        <end position="461"/>
    </location>
</feature>
<keyword evidence="3 8" id="KW-0812">Transmembrane</keyword>
<dbReference type="GO" id="GO:0012505">
    <property type="term" value="C:endomembrane system"/>
    <property type="evidence" value="ECO:0007669"/>
    <property type="project" value="UniProtKB-SubCell"/>
</dbReference>
<evidence type="ECO:0000256" key="1">
    <source>
        <dbReference type="ARBA" id="ARBA00004127"/>
    </source>
</evidence>
<feature type="compositionally biased region" description="Pro residues" evidence="7">
    <location>
        <begin position="462"/>
        <end position="475"/>
    </location>
</feature>
<gene>
    <name evidence="10" type="ORF">GPECTOR_11g205</name>
</gene>
<keyword evidence="2" id="KW-0813">Transport</keyword>
<evidence type="ECO:0000256" key="4">
    <source>
        <dbReference type="ARBA" id="ARBA00022989"/>
    </source>
</evidence>
<evidence type="ECO:0000256" key="5">
    <source>
        <dbReference type="ARBA" id="ARBA00023065"/>
    </source>
</evidence>
<dbReference type="Pfam" id="PF06241">
    <property type="entry name" value="Castor_Poll_mid"/>
    <property type="match status" value="1"/>
</dbReference>
<dbReference type="GO" id="GO:0006811">
    <property type="term" value="P:monoatomic ion transport"/>
    <property type="evidence" value="ECO:0007669"/>
    <property type="project" value="UniProtKB-KW"/>
</dbReference>
<dbReference type="OrthoDB" id="414047at2759"/>
<proteinExistence type="predicted"/>
<keyword evidence="5" id="KW-0406">Ion transport</keyword>
<dbReference type="EMBL" id="LSYV01000012">
    <property type="protein sequence ID" value="KXZ51761.1"/>
    <property type="molecule type" value="Genomic_DNA"/>
</dbReference>
<organism evidence="10 11">
    <name type="scientific">Gonium pectorale</name>
    <name type="common">Green alga</name>
    <dbReference type="NCBI Taxonomy" id="33097"/>
    <lineage>
        <taxon>Eukaryota</taxon>
        <taxon>Viridiplantae</taxon>
        <taxon>Chlorophyta</taxon>
        <taxon>core chlorophytes</taxon>
        <taxon>Chlorophyceae</taxon>
        <taxon>CS clade</taxon>
        <taxon>Chlamydomonadales</taxon>
        <taxon>Volvocaceae</taxon>
        <taxon>Gonium</taxon>
    </lineage>
</organism>
<dbReference type="PANTHER" id="PTHR31563">
    <property type="entry name" value="ION CHANNEL POLLUX-RELATED"/>
    <property type="match status" value="1"/>
</dbReference>
<dbReference type="InterPro" id="IPR044849">
    <property type="entry name" value="CASTOR/POLLUX/SYM8-like"/>
</dbReference>
<dbReference type="InterPro" id="IPR010420">
    <property type="entry name" value="CASTOR/POLLUX/SYM8_dom"/>
</dbReference>
<evidence type="ECO:0000256" key="8">
    <source>
        <dbReference type="SAM" id="Phobius"/>
    </source>
</evidence>
<evidence type="ECO:0000256" key="7">
    <source>
        <dbReference type="SAM" id="MobiDB-lite"/>
    </source>
</evidence>
<evidence type="ECO:0000313" key="11">
    <source>
        <dbReference type="Proteomes" id="UP000075714"/>
    </source>
</evidence>
<comment type="subcellular location">
    <subcellularLocation>
        <location evidence="1">Endomembrane system</location>
        <topology evidence="1">Multi-pass membrane protein</topology>
    </subcellularLocation>
</comment>
<feature type="region of interest" description="Disordered" evidence="7">
    <location>
        <begin position="438"/>
        <end position="481"/>
    </location>
</feature>
<evidence type="ECO:0000313" key="10">
    <source>
        <dbReference type="EMBL" id="KXZ51761.1"/>
    </source>
</evidence>
<feature type="transmembrane region" description="Helical" evidence="8">
    <location>
        <begin position="96"/>
        <end position="118"/>
    </location>
</feature>
<dbReference type="Gene3D" id="3.40.50.720">
    <property type="entry name" value="NAD(P)-binding Rossmann-like Domain"/>
    <property type="match status" value="2"/>
</dbReference>
<evidence type="ECO:0000256" key="2">
    <source>
        <dbReference type="ARBA" id="ARBA00022448"/>
    </source>
</evidence>
<keyword evidence="6 8" id="KW-0472">Membrane</keyword>
<evidence type="ECO:0000256" key="3">
    <source>
        <dbReference type="ARBA" id="ARBA00022692"/>
    </source>
</evidence>
<keyword evidence="11" id="KW-1185">Reference proteome</keyword>
<dbReference type="PANTHER" id="PTHR31563:SF10">
    <property type="entry name" value="ION CHANNEL POLLUX-RELATED"/>
    <property type="match status" value="1"/>
</dbReference>
<feature type="transmembrane region" description="Helical" evidence="8">
    <location>
        <begin position="20"/>
        <end position="41"/>
    </location>
</feature>
<comment type="caution">
    <text evidence="10">The sequence shown here is derived from an EMBL/GenBank/DDBJ whole genome shotgun (WGS) entry which is preliminary data.</text>
</comment>
<keyword evidence="4 8" id="KW-1133">Transmembrane helix</keyword>
<sequence length="846" mass="86621">MHHGLYIISEALTLPSWGKLLLVVAIAAPVLVVSAFVLCALGKEGEPRGEEEQEEPGQVESRKAPLGRFRDALLRCYCILNNVPGTDIVSEPDRMAFFVLNAMYIVGLFTFAVVIGVLSDDIQTSVAEARLGNSPVPERGHTVILGHNRQLVEVVRQVATVRADRGSAVFPAPLVVLAPLERAKLEQQLKDELGAAAAAAVVTRQGSPLQLLDLQRVAAGRAQTVIVLAPDEEGGPAGGETGAGGHSLSAEAQQAVTLAALEHLRSSLVSAASGRGAAALGDQTVVVQHDSALDLIRAAAGERRPAAERRRELVSVSSLNSLARTQAQCATQPGLSAVLSSLLQQRAGSPEFYISELPHELRNRSYGEVRGLFRRAVLCGLYDADAAVKAAALTSEEERMEAEANRALILNPSDDTVVESRHSLVLLADTVNDLQHEPGVPAAVGSGAGARRSAAGGAAQELPPPAPPSPLPPPAAVAAGSGGLAGAAAQQPVAGGVAIIESSAAGATGLRVVVLSFDGRMPEELLGALAKYCPPQSEAVVVAVEGSEAATDGGADPEVLRDGLRIRVLVADPRERKALAEAGVEGADSVVLAGSGPASRGPPTTNADAQALATQLQLHALMAACASSEAAAGAIAAGADTTAAASATQSGPAAAAAAATGSLPQSRRAPLNLVCAVKDKRVREVMAGLEALQTGGGGGRWERRSVVVDALNADEMLAGILTQVAAEPRLAGLFHQLSSVEGVEIYMRSPAALGLPYNEPLAWKEVQDAGRQAGTTVIGLLREADAGAGAGGSSAASPLGRLQLGLPVAPGGGSGKRGAEPELILRPGDKLVVLAEEDLKERQIVM</sequence>
<evidence type="ECO:0000259" key="9">
    <source>
        <dbReference type="Pfam" id="PF06241"/>
    </source>
</evidence>
<protein>
    <recommendedName>
        <fullName evidence="9">CASTOR/POLLUX/SYM8 ion channel conserved domain-containing protein</fullName>
    </recommendedName>
</protein>
<dbReference type="Proteomes" id="UP000075714">
    <property type="component" value="Unassembled WGS sequence"/>
</dbReference>
<accession>A0A150GPM8</accession>
<dbReference type="AlphaFoldDB" id="A0A150GPM8"/>
<name>A0A150GPM8_GONPE</name>
<reference evidence="11" key="1">
    <citation type="journal article" date="2016" name="Nat. Commun.">
        <title>The Gonium pectorale genome demonstrates co-option of cell cycle regulation during the evolution of multicellularity.</title>
        <authorList>
            <person name="Hanschen E.R."/>
            <person name="Marriage T.N."/>
            <person name="Ferris P.J."/>
            <person name="Hamaji T."/>
            <person name="Toyoda A."/>
            <person name="Fujiyama A."/>
            <person name="Neme R."/>
            <person name="Noguchi H."/>
            <person name="Minakuchi Y."/>
            <person name="Suzuki M."/>
            <person name="Kawai-Toyooka H."/>
            <person name="Smith D.R."/>
            <person name="Sparks H."/>
            <person name="Anderson J."/>
            <person name="Bakaric R."/>
            <person name="Luria V."/>
            <person name="Karger A."/>
            <person name="Kirschner M.W."/>
            <person name="Durand P.M."/>
            <person name="Michod R.E."/>
            <person name="Nozaki H."/>
            <person name="Olson B.J."/>
        </authorList>
    </citation>
    <scope>NUCLEOTIDE SEQUENCE [LARGE SCALE GENOMIC DNA]</scope>
    <source>
        <strain evidence="11">NIES-2863</strain>
    </source>
</reference>
<feature type="domain" description="CASTOR/POLLUX/SYM8 ion channel conserved" evidence="9">
    <location>
        <begin position="324"/>
        <end position="420"/>
    </location>
</feature>